<dbReference type="EMBL" id="AAPI01000003">
    <property type="protein sequence ID" value="EAS47063.1"/>
    <property type="molecule type" value="Genomic_DNA"/>
</dbReference>
<gene>
    <name evidence="2" type="ORF">GB2207_10618</name>
</gene>
<comment type="caution">
    <text evidence="2">The sequence shown here is derived from an EMBL/GenBank/DDBJ whole genome shotgun (WGS) entry which is preliminary data.</text>
</comment>
<proteinExistence type="predicted"/>
<evidence type="ECO:0000259" key="1">
    <source>
        <dbReference type="Pfam" id="PF01728"/>
    </source>
</evidence>
<keyword evidence="3" id="KW-1185">Reference proteome</keyword>
<dbReference type="HOGENOM" id="CLU_3321531_0_0_6"/>
<protein>
    <submittedName>
        <fullName evidence="2">Ribosomal RNA large subunit methyltransferase J</fullName>
    </submittedName>
</protein>
<dbReference type="Gene3D" id="3.40.50.150">
    <property type="entry name" value="Vaccinia Virus protein VP39"/>
    <property type="match status" value="1"/>
</dbReference>
<keyword evidence="2" id="KW-0489">Methyltransferase</keyword>
<sequence length="38" mass="4411">DEFVRHVRTLFNTVSMRKPDASRSKSREVYMVAKGLKA</sequence>
<name>Q1YSZ3_9GAMM</name>
<accession>Q1YSZ3</accession>
<evidence type="ECO:0000313" key="2">
    <source>
        <dbReference type="EMBL" id="EAS47063.1"/>
    </source>
</evidence>
<reference evidence="2 3" key="1">
    <citation type="submission" date="2006-03" db="EMBL/GenBank/DDBJ databases">
        <authorList>
            <person name="Giovannoni S.J."/>
            <person name="Cho J.-C."/>
            <person name="Ferriera S."/>
            <person name="Johnson J."/>
            <person name="Kravitz S."/>
            <person name="Halpern A."/>
            <person name="Remington K."/>
            <person name="Beeson K."/>
            <person name="Tran B."/>
            <person name="Rogers Y.-H."/>
            <person name="Friedman R."/>
            <person name="Venter J.C."/>
        </authorList>
    </citation>
    <scope>NUCLEOTIDE SEQUENCE [LARGE SCALE GENOMIC DNA]</scope>
    <source>
        <strain evidence="2 3">HTCC2207</strain>
    </source>
</reference>
<dbReference type="AlphaFoldDB" id="Q1YSZ3"/>
<dbReference type="InterPro" id="IPR002877">
    <property type="entry name" value="RNA_MeTrfase_FtsJ_dom"/>
</dbReference>
<dbReference type="InterPro" id="IPR029063">
    <property type="entry name" value="SAM-dependent_MTases_sf"/>
</dbReference>
<dbReference type="GO" id="GO:0032259">
    <property type="term" value="P:methylation"/>
    <property type="evidence" value="ECO:0007669"/>
    <property type="project" value="UniProtKB-KW"/>
</dbReference>
<feature type="non-terminal residue" evidence="2">
    <location>
        <position position="1"/>
    </location>
</feature>
<dbReference type="Proteomes" id="UP000005555">
    <property type="component" value="Unassembled WGS sequence"/>
</dbReference>
<dbReference type="Pfam" id="PF01728">
    <property type="entry name" value="FtsJ"/>
    <property type="match status" value="1"/>
</dbReference>
<dbReference type="STRING" id="314287.GB2207_10618"/>
<dbReference type="GO" id="GO:0008168">
    <property type="term" value="F:methyltransferase activity"/>
    <property type="evidence" value="ECO:0007669"/>
    <property type="project" value="UniProtKB-KW"/>
</dbReference>
<organism evidence="2 3">
    <name type="scientific">gamma proteobacterium HTCC2207</name>
    <dbReference type="NCBI Taxonomy" id="314287"/>
    <lineage>
        <taxon>Bacteria</taxon>
        <taxon>Pseudomonadati</taxon>
        <taxon>Pseudomonadota</taxon>
        <taxon>Gammaproteobacteria</taxon>
        <taxon>Cellvibrionales</taxon>
        <taxon>Porticoccaceae</taxon>
        <taxon>SAR92 clade</taxon>
    </lineage>
</organism>
<feature type="domain" description="Ribosomal RNA methyltransferase FtsJ" evidence="1">
    <location>
        <begin position="2"/>
        <end position="35"/>
    </location>
</feature>
<evidence type="ECO:0000313" key="3">
    <source>
        <dbReference type="Proteomes" id="UP000005555"/>
    </source>
</evidence>
<keyword evidence="2" id="KW-0808">Transferase</keyword>